<dbReference type="SUPFAM" id="SSF160443">
    <property type="entry name" value="SMR domain-like"/>
    <property type="match status" value="1"/>
</dbReference>
<reference evidence="4" key="1">
    <citation type="submission" date="2015-01" db="EMBL/GenBank/DDBJ databases">
        <authorList>
            <person name="Manzoor Shahid"/>
            <person name="Zubair Saima"/>
        </authorList>
    </citation>
    <scope>NUCLEOTIDE SEQUENCE [LARGE SCALE GENOMIC DNA]</scope>
    <source>
        <strain evidence="4">V1</strain>
    </source>
</reference>
<reference evidence="3 5" key="3">
    <citation type="submission" date="2019-08" db="EMBL/GenBank/DDBJ databases">
        <authorList>
            <person name="Kuhnert P."/>
        </authorList>
    </citation>
    <scope>NUCLEOTIDE SEQUENCE [LARGE SCALE GENOMIC DNA]</scope>
    <source>
        <strain evidence="3 5">B36.5</strain>
    </source>
</reference>
<accession>A0A0B7GVL2</accession>
<dbReference type="EMBL" id="CP042817">
    <property type="protein sequence ID" value="QEJ98940.1"/>
    <property type="molecule type" value="Genomic_DNA"/>
</dbReference>
<dbReference type="PROSITE" id="PS50828">
    <property type="entry name" value="SMR"/>
    <property type="match status" value="1"/>
</dbReference>
<feature type="domain" description="Smr" evidence="1">
    <location>
        <begin position="107"/>
        <end position="187"/>
    </location>
</feature>
<dbReference type="RefSeq" id="WP_004266465.1">
    <property type="nucleotide sequence ID" value="NZ_CDNC01000002.1"/>
</dbReference>
<sequence length="193" mass="21591">MAKKNKIPSFDEALQNSTGFAEILKQWDMHTEISAQKKQTDSTKKHPASAIEKLMNEQNRQQIHPMELALRRYGIIDKDAQALAEKQSESLAEQRKKIRAMRPDAEIDLHGLTTDEAEIALNNFFSAAAAQRLRKIAIIHGKGNHSEGEAILKKFVKNYLEGSPLAGECTHPKSKDGGSGTTWVILKHPKKQI</sequence>
<dbReference type="PANTHER" id="PTHR35562">
    <property type="entry name" value="DNA ENDONUCLEASE SMRA-RELATED"/>
    <property type="match status" value="1"/>
</dbReference>
<evidence type="ECO:0000313" key="5">
    <source>
        <dbReference type="Proteomes" id="UP000323594"/>
    </source>
</evidence>
<keyword evidence="4" id="KW-1185">Reference proteome</keyword>
<reference evidence="2" key="2">
    <citation type="submission" date="2015-01" db="EMBL/GenBank/DDBJ databases">
        <authorList>
            <person name="Xiang T."/>
            <person name="Song Y."/>
            <person name="Huang L."/>
            <person name="Wang B."/>
            <person name="Wu P."/>
        </authorList>
    </citation>
    <scope>NUCLEOTIDE SEQUENCE [LARGE SCALE GENOMIC DNA]</scope>
    <source>
        <strain evidence="2">V1</strain>
    </source>
</reference>
<name>A0A0B7GVL2_TREPH</name>
<gene>
    <name evidence="3" type="ORF">FUT82_13685</name>
    <name evidence="2" type="ORF">TPHV1_100041</name>
</gene>
<dbReference type="Gene3D" id="3.30.1370.110">
    <property type="match status" value="1"/>
</dbReference>
<protein>
    <submittedName>
        <fullName evidence="3">DNA mismatch repair protein MutS</fullName>
    </submittedName>
    <submittedName>
        <fullName evidence="2">Smr domain protein</fullName>
    </submittedName>
</protein>
<dbReference type="InterPro" id="IPR002625">
    <property type="entry name" value="Smr_dom"/>
</dbReference>
<dbReference type="GeneID" id="57754198"/>
<dbReference type="Pfam" id="PF01713">
    <property type="entry name" value="Smr"/>
    <property type="match status" value="1"/>
</dbReference>
<dbReference type="EMBL" id="CDNC01000002">
    <property type="protein sequence ID" value="CEM60721.1"/>
    <property type="molecule type" value="Genomic_DNA"/>
</dbReference>
<proteinExistence type="predicted"/>
<dbReference type="InterPro" id="IPR036063">
    <property type="entry name" value="Smr_dom_sf"/>
</dbReference>
<organism evidence="2 4">
    <name type="scientific">Treponema phagedenis</name>
    <dbReference type="NCBI Taxonomy" id="162"/>
    <lineage>
        <taxon>Bacteria</taxon>
        <taxon>Pseudomonadati</taxon>
        <taxon>Spirochaetota</taxon>
        <taxon>Spirochaetia</taxon>
        <taxon>Spirochaetales</taxon>
        <taxon>Treponemataceae</taxon>
        <taxon>Treponema</taxon>
    </lineage>
</organism>
<dbReference type="AlphaFoldDB" id="A0A0B7GVL2"/>
<evidence type="ECO:0000313" key="2">
    <source>
        <dbReference type="EMBL" id="CEM60721.1"/>
    </source>
</evidence>
<dbReference type="Proteomes" id="UP000323594">
    <property type="component" value="Chromosome"/>
</dbReference>
<evidence type="ECO:0000313" key="4">
    <source>
        <dbReference type="Proteomes" id="UP000042527"/>
    </source>
</evidence>
<dbReference type="PANTHER" id="PTHR35562:SF2">
    <property type="entry name" value="DNA ENDONUCLEASE SMRA-RELATED"/>
    <property type="match status" value="1"/>
</dbReference>
<dbReference type="Proteomes" id="UP000042527">
    <property type="component" value="Unassembled WGS sequence"/>
</dbReference>
<evidence type="ECO:0000313" key="3">
    <source>
        <dbReference type="EMBL" id="QEJ98940.1"/>
    </source>
</evidence>
<dbReference type="SMART" id="SM00463">
    <property type="entry name" value="SMR"/>
    <property type="match status" value="1"/>
</dbReference>
<dbReference type="OrthoDB" id="7165597at2"/>
<evidence type="ECO:0000259" key="1">
    <source>
        <dbReference type="PROSITE" id="PS50828"/>
    </source>
</evidence>